<dbReference type="InterPro" id="IPR020845">
    <property type="entry name" value="AMP-binding_CS"/>
</dbReference>
<dbReference type="Pfam" id="PF00501">
    <property type="entry name" value="AMP-binding"/>
    <property type="match status" value="1"/>
</dbReference>
<evidence type="ECO:0000256" key="1">
    <source>
        <dbReference type="ARBA" id="ARBA00006432"/>
    </source>
</evidence>
<comment type="similarity">
    <text evidence="1">Belongs to the ATP-dependent AMP-binding enzyme family.</text>
</comment>
<dbReference type="NCBIfam" id="NF001208">
    <property type="entry name" value="PRK00174.1"/>
    <property type="match status" value="1"/>
</dbReference>
<organism evidence="6 7">
    <name type="scientific">Micromonospora haikouensis</name>
    <dbReference type="NCBI Taxonomy" id="686309"/>
    <lineage>
        <taxon>Bacteria</taxon>
        <taxon>Bacillati</taxon>
        <taxon>Actinomycetota</taxon>
        <taxon>Actinomycetes</taxon>
        <taxon>Micromonosporales</taxon>
        <taxon>Micromonosporaceae</taxon>
        <taxon>Micromonospora</taxon>
    </lineage>
</organism>
<evidence type="ECO:0000259" key="3">
    <source>
        <dbReference type="Pfam" id="PF00501"/>
    </source>
</evidence>
<dbReference type="InterPro" id="IPR025110">
    <property type="entry name" value="AMP-bd_C"/>
</dbReference>
<dbReference type="GO" id="GO:0070013">
    <property type="term" value="C:intracellular organelle lumen"/>
    <property type="evidence" value="ECO:0007669"/>
    <property type="project" value="UniProtKB-ARBA"/>
</dbReference>
<protein>
    <submittedName>
        <fullName evidence="6">Propionyl-CoA synthetase</fullName>
    </submittedName>
</protein>
<dbReference type="Pfam" id="PF13193">
    <property type="entry name" value="AMP-binding_C"/>
    <property type="match status" value="1"/>
</dbReference>
<feature type="domain" description="Acetyl-coenzyme A synthetase N-terminal" evidence="5">
    <location>
        <begin position="4"/>
        <end position="58"/>
    </location>
</feature>
<dbReference type="SUPFAM" id="SSF56801">
    <property type="entry name" value="Acetyl-CoA synthetase-like"/>
    <property type="match status" value="1"/>
</dbReference>
<keyword evidence="2" id="KW-1133">Transmembrane helix</keyword>
<dbReference type="InterPro" id="IPR000873">
    <property type="entry name" value="AMP-dep_synth/lig_dom"/>
</dbReference>
<accession>A0A1C4WEF2</accession>
<evidence type="ECO:0000313" key="7">
    <source>
        <dbReference type="Proteomes" id="UP000199375"/>
    </source>
</evidence>
<dbReference type="Gene3D" id="3.40.50.12780">
    <property type="entry name" value="N-terminal domain of ligase-like"/>
    <property type="match status" value="1"/>
</dbReference>
<feature type="transmembrane region" description="Helical" evidence="2">
    <location>
        <begin position="113"/>
        <end position="135"/>
    </location>
</feature>
<dbReference type="EMBL" id="FMCW01000015">
    <property type="protein sequence ID" value="SCE94578.1"/>
    <property type="molecule type" value="Genomic_DNA"/>
</dbReference>
<proteinExistence type="inferred from homology"/>
<dbReference type="AlphaFoldDB" id="A0A1C4WEF2"/>
<dbReference type="PROSITE" id="PS00455">
    <property type="entry name" value="AMP_BINDING"/>
    <property type="match status" value="1"/>
</dbReference>
<feature type="domain" description="AMP-binding enzyme C-terminal" evidence="4">
    <location>
        <begin position="511"/>
        <end position="589"/>
    </location>
</feature>
<dbReference type="GO" id="GO:0050218">
    <property type="term" value="F:propionate-CoA ligase activity"/>
    <property type="evidence" value="ECO:0007669"/>
    <property type="project" value="TreeGrafter"/>
</dbReference>
<dbReference type="CDD" id="cd05967">
    <property type="entry name" value="PrpE"/>
    <property type="match status" value="1"/>
</dbReference>
<dbReference type="Pfam" id="PF16177">
    <property type="entry name" value="ACAS_N"/>
    <property type="match status" value="1"/>
</dbReference>
<feature type="domain" description="AMP-dependent synthetase/ligase" evidence="3">
    <location>
        <begin position="62"/>
        <end position="446"/>
    </location>
</feature>
<dbReference type="Gene3D" id="3.30.300.30">
    <property type="match status" value="1"/>
</dbReference>
<keyword evidence="2" id="KW-0472">Membrane</keyword>
<dbReference type="FunFam" id="3.40.50.12780:FF:000011">
    <property type="entry name" value="Acetyl-coenzyme A synthetase 2-like, mitochondrial"/>
    <property type="match status" value="1"/>
</dbReference>
<reference evidence="6 7" key="1">
    <citation type="submission" date="2016-06" db="EMBL/GenBank/DDBJ databases">
        <authorList>
            <person name="Kjaerup R.B."/>
            <person name="Dalgaard T.S."/>
            <person name="Juul-Madsen H.R."/>
        </authorList>
    </citation>
    <scope>NUCLEOTIDE SEQUENCE [LARGE SCALE GENOMIC DNA]</scope>
    <source>
        <strain evidence="6 7">DSM 45626</strain>
    </source>
</reference>
<name>A0A1C4WEF2_9ACTN</name>
<evidence type="ECO:0000313" key="6">
    <source>
        <dbReference type="EMBL" id="SCE94578.1"/>
    </source>
</evidence>
<keyword evidence="2" id="KW-0812">Transmembrane</keyword>
<dbReference type="RefSeq" id="WP_091280871.1">
    <property type="nucleotide sequence ID" value="NZ_FMCW01000015.1"/>
</dbReference>
<dbReference type="InterPro" id="IPR045851">
    <property type="entry name" value="AMP-bd_C_sf"/>
</dbReference>
<dbReference type="InterPro" id="IPR042099">
    <property type="entry name" value="ANL_N_sf"/>
</dbReference>
<dbReference type="Proteomes" id="UP000199375">
    <property type="component" value="Unassembled WGS sequence"/>
</dbReference>
<dbReference type="InterPro" id="IPR032387">
    <property type="entry name" value="ACAS_N"/>
</dbReference>
<evidence type="ECO:0000259" key="5">
    <source>
        <dbReference type="Pfam" id="PF16177"/>
    </source>
</evidence>
<evidence type="ECO:0000256" key="2">
    <source>
        <dbReference type="SAM" id="Phobius"/>
    </source>
</evidence>
<evidence type="ECO:0000259" key="4">
    <source>
        <dbReference type="Pfam" id="PF13193"/>
    </source>
</evidence>
<sequence length="626" mass="67447">MGAYRAAYERSIADPTGFWRDAAAEIDWHRPPQRILDDTRAPLYRWFPDGELNTCHNALDRHVAAGRGDQPALIHDSPVTGVTRTYTYAELLDATARFAGALRRLGVGRGDRVLLYLAMVPEAVVAMLACARIGAVHSVVFGGFATHELAVRIDDARPKVVVATSCGIEVDRIVPYHPILDAALAEAEHAPQWCVIVQRPQHPAPLTPGRDVSWDDALDGAEPADCVPVAATDPLYVLYTSGTTGRPKGVVRDNGGHAVALRWSMANVFDIGPGDVFWAASDVGWVVGHSYIVYGPLLTGATTVLYEGKPVGTPDAGAFWRVVSQHRVAALFTAPTAIRAIRRQDPDGTRIRRYDLTSLRTLFLAGERLDPDTFAWAGARLGVPVVDNWWQTETGWPVAANPRGLEPLPIKAGSPSVPVPGYDVRVVDSRGEQVPAGVDGSIVIRLPLPPGCLPTLWGDDERYVRSYLSTFDGYYLTGDGGRFDADGYLYVMGRTDDVINVAGHRLSTGAMEEVLAGHPAVAECAVIGVADALKGQVPSGYVVLKAGVEVEPDALAAALVALVRERIGPVAAFRRVTVVPALPKTRSGKILRRTMRGLVEGRDEPVPATIDDPATLTVFRDLARTD</sequence>
<gene>
    <name evidence="6" type="ORF">GA0070558_11517</name>
</gene>
<dbReference type="PANTHER" id="PTHR43347">
    <property type="entry name" value="ACYL-COA SYNTHETASE"/>
    <property type="match status" value="1"/>
</dbReference>
<dbReference type="PANTHER" id="PTHR43347:SF3">
    <property type="entry name" value="ACYL-COA SYNTHETASE SHORT-CHAIN FAMILY MEMBER 3, MITOCHONDRIAL"/>
    <property type="match status" value="1"/>
</dbReference>